<evidence type="ECO:0000256" key="1">
    <source>
        <dbReference type="ARBA" id="ARBA00022490"/>
    </source>
</evidence>
<dbReference type="GO" id="GO:0005524">
    <property type="term" value="F:ATP binding"/>
    <property type="evidence" value="ECO:0007669"/>
    <property type="project" value="InterPro"/>
</dbReference>
<dbReference type="InterPro" id="IPR011114">
    <property type="entry name" value="RuvA_C"/>
</dbReference>
<evidence type="ECO:0000256" key="4">
    <source>
        <dbReference type="ARBA" id="ARBA00023204"/>
    </source>
</evidence>
<dbReference type="EMBL" id="CAEZTZ010000002">
    <property type="protein sequence ID" value="CAB4577267.1"/>
    <property type="molecule type" value="Genomic_DNA"/>
</dbReference>
<keyword evidence="4" id="KW-0234">DNA repair</keyword>
<dbReference type="HAMAP" id="MF_00031">
    <property type="entry name" value="DNA_HJ_migration_RuvA"/>
    <property type="match status" value="1"/>
</dbReference>
<dbReference type="CDD" id="cd14332">
    <property type="entry name" value="UBA_RuvA_C"/>
    <property type="match status" value="1"/>
</dbReference>
<evidence type="ECO:0000259" key="5">
    <source>
        <dbReference type="SMART" id="SM00278"/>
    </source>
</evidence>
<dbReference type="GO" id="GO:0006281">
    <property type="term" value="P:DNA repair"/>
    <property type="evidence" value="ECO:0007669"/>
    <property type="project" value="UniProtKB-KW"/>
</dbReference>
<dbReference type="Gene3D" id="1.10.8.10">
    <property type="entry name" value="DNA helicase RuvA subunit, C-terminal domain"/>
    <property type="match status" value="1"/>
</dbReference>
<dbReference type="InterPro" id="IPR010994">
    <property type="entry name" value="RuvA_2-like"/>
</dbReference>
<dbReference type="InterPro" id="IPR012340">
    <property type="entry name" value="NA-bd_OB-fold"/>
</dbReference>
<dbReference type="Gene3D" id="2.40.50.140">
    <property type="entry name" value="Nucleic acid-binding proteins"/>
    <property type="match status" value="1"/>
</dbReference>
<keyword evidence="1" id="KW-0963">Cytoplasm</keyword>
<organism evidence="6">
    <name type="scientific">freshwater metagenome</name>
    <dbReference type="NCBI Taxonomy" id="449393"/>
    <lineage>
        <taxon>unclassified sequences</taxon>
        <taxon>metagenomes</taxon>
        <taxon>ecological metagenomes</taxon>
    </lineage>
</organism>
<proteinExistence type="inferred from homology"/>
<name>A0A6J6EMB8_9ZZZZ</name>
<dbReference type="Pfam" id="PF14520">
    <property type="entry name" value="HHH_5"/>
    <property type="match status" value="1"/>
</dbReference>
<keyword evidence="3" id="KW-0238">DNA-binding</keyword>
<dbReference type="InterPro" id="IPR013849">
    <property type="entry name" value="DNA_helicase_Holl-junc_RuvA_I"/>
</dbReference>
<dbReference type="NCBIfam" id="TIGR00084">
    <property type="entry name" value="ruvA"/>
    <property type="match status" value="1"/>
</dbReference>
<protein>
    <submittedName>
        <fullName evidence="6">Unannotated protein</fullName>
    </submittedName>
</protein>
<dbReference type="Pfam" id="PF01330">
    <property type="entry name" value="RuvA_N"/>
    <property type="match status" value="1"/>
</dbReference>
<dbReference type="AlphaFoldDB" id="A0A6J6EMB8"/>
<evidence type="ECO:0000313" key="6">
    <source>
        <dbReference type="EMBL" id="CAB4577267.1"/>
    </source>
</evidence>
<dbReference type="GO" id="GO:0009379">
    <property type="term" value="C:Holliday junction helicase complex"/>
    <property type="evidence" value="ECO:0007669"/>
    <property type="project" value="InterPro"/>
</dbReference>
<feature type="domain" description="Helix-hairpin-helix DNA-binding motif class 1" evidence="5">
    <location>
        <begin position="72"/>
        <end position="91"/>
    </location>
</feature>
<dbReference type="InterPro" id="IPR000085">
    <property type="entry name" value="RuvA"/>
</dbReference>
<dbReference type="Gene3D" id="1.10.150.20">
    <property type="entry name" value="5' to 3' exonuclease, C-terminal subdomain"/>
    <property type="match status" value="1"/>
</dbReference>
<feature type="domain" description="Helix-hairpin-helix DNA-binding motif class 1" evidence="5">
    <location>
        <begin position="107"/>
        <end position="126"/>
    </location>
</feature>
<dbReference type="SUPFAM" id="SSF50249">
    <property type="entry name" value="Nucleic acid-binding proteins"/>
    <property type="match status" value="1"/>
</dbReference>
<keyword evidence="2" id="KW-0227">DNA damage</keyword>
<evidence type="ECO:0000256" key="2">
    <source>
        <dbReference type="ARBA" id="ARBA00022763"/>
    </source>
</evidence>
<dbReference type="SUPFAM" id="SSF47781">
    <property type="entry name" value="RuvA domain 2-like"/>
    <property type="match status" value="1"/>
</dbReference>
<gene>
    <name evidence="6" type="ORF">UFOPK1767_00032</name>
</gene>
<accession>A0A6J6EMB8</accession>
<reference evidence="6" key="1">
    <citation type="submission" date="2020-05" db="EMBL/GenBank/DDBJ databases">
        <authorList>
            <person name="Chiriac C."/>
            <person name="Salcher M."/>
            <person name="Ghai R."/>
            <person name="Kavagutti S V."/>
        </authorList>
    </citation>
    <scope>NUCLEOTIDE SEQUENCE</scope>
</reference>
<dbReference type="GO" id="GO:0006310">
    <property type="term" value="P:DNA recombination"/>
    <property type="evidence" value="ECO:0007669"/>
    <property type="project" value="InterPro"/>
</dbReference>
<dbReference type="InterPro" id="IPR003583">
    <property type="entry name" value="Hlx-hairpin-Hlx_DNA-bd_motif"/>
</dbReference>
<dbReference type="SMART" id="SM00278">
    <property type="entry name" value="HhH1"/>
    <property type="match status" value="2"/>
</dbReference>
<dbReference type="GO" id="GO:0003677">
    <property type="term" value="F:DNA binding"/>
    <property type="evidence" value="ECO:0007669"/>
    <property type="project" value="UniProtKB-KW"/>
</dbReference>
<evidence type="ECO:0000256" key="3">
    <source>
        <dbReference type="ARBA" id="ARBA00023125"/>
    </source>
</evidence>
<dbReference type="SUPFAM" id="SSF46929">
    <property type="entry name" value="DNA helicase RuvA subunit, C-terminal domain"/>
    <property type="match status" value="1"/>
</dbReference>
<dbReference type="InterPro" id="IPR036267">
    <property type="entry name" value="RuvA_C_sf"/>
</dbReference>
<sequence length="187" mass="19565">MLATVRGIVASTGIGDVIIETNGIGLHVAVPRDVATSLRVGMDALLHTVLIPREDEWLLFGFSTAEDKQLFTILRGVSGVGPRTALAILSTMPALEIAEAVDSGDDSRFRVVPGIGQKTASLIIVSLTGKMPQVSNSETSDLADALTGLGWAHSAAREVARDVIRDAPTANLSERLKIALASLGGNQ</sequence>
<dbReference type="GO" id="GO:0009378">
    <property type="term" value="F:four-way junction helicase activity"/>
    <property type="evidence" value="ECO:0007669"/>
    <property type="project" value="InterPro"/>
</dbReference>